<feature type="transmembrane region" description="Helical" evidence="1">
    <location>
        <begin position="115"/>
        <end position="132"/>
    </location>
</feature>
<feature type="transmembrane region" description="Helical" evidence="1">
    <location>
        <begin position="61"/>
        <end position="80"/>
    </location>
</feature>
<dbReference type="NCBIfam" id="TIGR00254">
    <property type="entry name" value="GGDEF"/>
    <property type="match status" value="1"/>
</dbReference>
<dbReference type="PROSITE" id="PS50887">
    <property type="entry name" value="GGDEF"/>
    <property type="match status" value="1"/>
</dbReference>
<dbReference type="Gene3D" id="3.30.70.270">
    <property type="match status" value="1"/>
</dbReference>
<gene>
    <name evidence="3" type="ORF">MNBD_GAMMA11-76</name>
</gene>
<proteinExistence type="predicted"/>
<evidence type="ECO:0000313" key="3">
    <source>
        <dbReference type="EMBL" id="VAW60751.1"/>
    </source>
</evidence>
<reference evidence="3" key="1">
    <citation type="submission" date="2018-06" db="EMBL/GenBank/DDBJ databases">
        <authorList>
            <person name="Zhirakovskaya E."/>
        </authorList>
    </citation>
    <scope>NUCLEOTIDE SEQUENCE</scope>
</reference>
<dbReference type="CDD" id="cd01949">
    <property type="entry name" value="GGDEF"/>
    <property type="match status" value="1"/>
</dbReference>
<dbReference type="AlphaFoldDB" id="A0A3B0WYZ6"/>
<protein>
    <submittedName>
        <fullName evidence="3">Pole remodelling regulatory diguanylate cyclase</fullName>
    </submittedName>
</protein>
<organism evidence="3">
    <name type="scientific">hydrothermal vent metagenome</name>
    <dbReference type="NCBI Taxonomy" id="652676"/>
    <lineage>
        <taxon>unclassified sequences</taxon>
        <taxon>metagenomes</taxon>
        <taxon>ecological metagenomes</taxon>
    </lineage>
</organism>
<feature type="transmembrane region" description="Helical" evidence="1">
    <location>
        <begin position="169"/>
        <end position="191"/>
    </location>
</feature>
<dbReference type="PANTHER" id="PTHR45138:SF9">
    <property type="entry name" value="DIGUANYLATE CYCLASE DGCM-RELATED"/>
    <property type="match status" value="1"/>
</dbReference>
<dbReference type="SMART" id="SM00267">
    <property type="entry name" value="GGDEF"/>
    <property type="match status" value="1"/>
</dbReference>
<feature type="transmembrane region" description="Helical" evidence="1">
    <location>
        <begin position="33"/>
        <end position="55"/>
    </location>
</feature>
<accession>A0A3B0WYZ6</accession>
<dbReference type="Pfam" id="PF00990">
    <property type="entry name" value="GGDEF"/>
    <property type="match status" value="1"/>
</dbReference>
<evidence type="ECO:0000256" key="1">
    <source>
        <dbReference type="SAM" id="Phobius"/>
    </source>
</evidence>
<feature type="transmembrane region" description="Helical" evidence="1">
    <location>
        <begin position="92"/>
        <end position="109"/>
    </location>
</feature>
<feature type="transmembrane region" description="Helical" evidence="1">
    <location>
        <begin position="139"/>
        <end position="157"/>
    </location>
</feature>
<keyword evidence="1" id="KW-0472">Membrane</keyword>
<dbReference type="FunFam" id="3.30.70.270:FF:000001">
    <property type="entry name" value="Diguanylate cyclase domain protein"/>
    <property type="match status" value="1"/>
</dbReference>
<keyword evidence="1" id="KW-1133">Transmembrane helix</keyword>
<dbReference type="EMBL" id="UOFG01000130">
    <property type="protein sequence ID" value="VAW60751.1"/>
    <property type="molecule type" value="Genomic_DNA"/>
</dbReference>
<feature type="domain" description="GGDEF" evidence="2">
    <location>
        <begin position="263"/>
        <end position="393"/>
    </location>
</feature>
<dbReference type="PANTHER" id="PTHR45138">
    <property type="entry name" value="REGULATORY COMPONENTS OF SENSORY TRANSDUCTION SYSTEM"/>
    <property type="match status" value="1"/>
</dbReference>
<dbReference type="InterPro" id="IPR029787">
    <property type="entry name" value="Nucleotide_cyclase"/>
</dbReference>
<dbReference type="InterPro" id="IPR043128">
    <property type="entry name" value="Rev_trsase/Diguanyl_cyclase"/>
</dbReference>
<keyword evidence="1" id="KW-0812">Transmembrane</keyword>
<dbReference type="InterPro" id="IPR050469">
    <property type="entry name" value="Diguanylate_Cyclase"/>
</dbReference>
<evidence type="ECO:0000259" key="2">
    <source>
        <dbReference type="PROSITE" id="PS50887"/>
    </source>
</evidence>
<name>A0A3B0WYZ6_9ZZZZ</name>
<dbReference type="GO" id="GO:0052621">
    <property type="term" value="F:diguanylate cyclase activity"/>
    <property type="evidence" value="ECO:0007669"/>
    <property type="project" value="TreeGrafter"/>
</dbReference>
<dbReference type="InterPro" id="IPR000160">
    <property type="entry name" value="GGDEF_dom"/>
</dbReference>
<dbReference type="SUPFAM" id="SSF55073">
    <property type="entry name" value="Nucleotide cyclase"/>
    <property type="match status" value="1"/>
</dbReference>
<sequence>MFFFKYSYELFTTLVDKACLPTDSAVEKTSKGVVLITTIIIAFLAIFWGLSYIALGYLVSGAIPLSYACISFLGISYFLISRRFIFFRFTQLLLILLLPFLLQWSLGGFSNGSAVMVWAFLTPLAAMLFTDVRQATRWLYAFLGLTVLSAVMDGALANVALPMPPLPNAIFFALNMGFGFTSVFIVLNYFVKERERSHDQAMAAKESALTAKKALEISNQQLQANEIKIHELMLTDWLTGVGNRRHLDQCLKYELERIQRYSGCLSIIMADLDHFKQVNDIYGHDVGDIVISVFAGIISDTIRNTDSVSRFGGEEFLIVLPETNEDGAMQLAERIRVIFAGCEISPLSTPVTASFGVLCANSDDNLGSLLKHVDQALYQAKESGRNRCAAFTSKLLISEKF</sequence>